<dbReference type="AlphaFoldDB" id="A0A1W1UXH6"/>
<dbReference type="Gene3D" id="2.60.40.790">
    <property type="match status" value="1"/>
</dbReference>
<name>A0A1W1UXH6_9DEIO</name>
<dbReference type="EMBL" id="FWWU01000008">
    <property type="protein sequence ID" value="SMB85461.1"/>
    <property type="molecule type" value="Genomic_DNA"/>
</dbReference>
<evidence type="ECO:0000259" key="3">
    <source>
        <dbReference type="PROSITE" id="PS01031"/>
    </source>
</evidence>
<evidence type="ECO:0000256" key="2">
    <source>
        <dbReference type="RuleBase" id="RU003616"/>
    </source>
</evidence>
<evidence type="ECO:0000313" key="5">
    <source>
        <dbReference type="Proteomes" id="UP000192582"/>
    </source>
</evidence>
<sequence>MTVVPDRSHSLTPWSPDVMPTISSPWPALNLSNAGPDPSLPGHSRLLLNMYETSTHVMVDLALPGVKPEELDVQVEDLTILIRGRYSGPEDASTRYWYKALPDGEFFYRLTLPVKVAGDAIEAKLESGLLHLHLPKVPEARRRKIEIKRAGSSTPAA</sequence>
<dbReference type="InterPro" id="IPR008978">
    <property type="entry name" value="HSP20-like_chaperone"/>
</dbReference>
<evidence type="ECO:0000256" key="1">
    <source>
        <dbReference type="PROSITE-ProRule" id="PRU00285"/>
    </source>
</evidence>
<protein>
    <submittedName>
        <fullName evidence="4">HSP20 family protein</fullName>
    </submittedName>
</protein>
<keyword evidence="5" id="KW-1185">Reference proteome</keyword>
<dbReference type="PROSITE" id="PS01031">
    <property type="entry name" value="SHSP"/>
    <property type="match status" value="1"/>
</dbReference>
<feature type="domain" description="SHSP" evidence="3">
    <location>
        <begin position="37"/>
        <end position="150"/>
    </location>
</feature>
<dbReference type="RefSeq" id="WP_245808257.1">
    <property type="nucleotide sequence ID" value="NZ_FWWU01000008.1"/>
</dbReference>
<dbReference type="PANTHER" id="PTHR11527">
    <property type="entry name" value="HEAT-SHOCK PROTEIN 20 FAMILY MEMBER"/>
    <property type="match status" value="1"/>
</dbReference>
<accession>A0A1W1UXH6</accession>
<dbReference type="Proteomes" id="UP000192582">
    <property type="component" value="Unassembled WGS sequence"/>
</dbReference>
<gene>
    <name evidence="4" type="ORF">SAMN00790413_03411</name>
</gene>
<dbReference type="STRING" id="695939.SAMN00790413_03411"/>
<evidence type="ECO:0000313" key="4">
    <source>
        <dbReference type="EMBL" id="SMB85461.1"/>
    </source>
</evidence>
<comment type="similarity">
    <text evidence="1 2">Belongs to the small heat shock protein (HSP20) family.</text>
</comment>
<dbReference type="SUPFAM" id="SSF49764">
    <property type="entry name" value="HSP20-like chaperones"/>
    <property type="match status" value="1"/>
</dbReference>
<dbReference type="CDD" id="cd06464">
    <property type="entry name" value="ACD_sHsps-like"/>
    <property type="match status" value="1"/>
</dbReference>
<dbReference type="InterPro" id="IPR031107">
    <property type="entry name" value="Small_HSP"/>
</dbReference>
<reference evidence="4 5" key="1">
    <citation type="submission" date="2017-04" db="EMBL/GenBank/DDBJ databases">
        <authorList>
            <person name="Afonso C.L."/>
            <person name="Miller P.J."/>
            <person name="Scott M.A."/>
            <person name="Spackman E."/>
            <person name="Goraichik I."/>
            <person name="Dimitrov K.M."/>
            <person name="Suarez D.L."/>
            <person name="Swayne D.E."/>
        </authorList>
    </citation>
    <scope>NUCLEOTIDE SEQUENCE [LARGE SCALE GENOMIC DNA]</scope>
    <source>
        <strain evidence="4 5">KR-140</strain>
    </source>
</reference>
<dbReference type="Pfam" id="PF00011">
    <property type="entry name" value="HSP20"/>
    <property type="match status" value="1"/>
</dbReference>
<dbReference type="InterPro" id="IPR002068">
    <property type="entry name" value="A-crystallin/Hsp20_dom"/>
</dbReference>
<proteinExistence type="inferred from homology"/>
<organism evidence="4 5">
    <name type="scientific">Deinococcus hopiensis KR-140</name>
    <dbReference type="NCBI Taxonomy" id="695939"/>
    <lineage>
        <taxon>Bacteria</taxon>
        <taxon>Thermotogati</taxon>
        <taxon>Deinococcota</taxon>
        <taxon>Deinococci</taxon>
        <taxon>Deinococcales</taxon>
        <taxon>Deinococcaceae</taxon>
        <taxon>Deinococcus</taxon>
    </lineage>
</organism>